<protein>
    <submittedName>
        <fullName evidence="2">GH16303</fullName>
    </submittedName>
</protein>
<organism evidence="3">
    <name type="scientific">Drosophila grimshawi</name>
    <name type="common">Hawaiian fruit fly</name>
    <name type="synonym">Idiomyia grimshawi</name>
    <dbReference type="NCBI Taxonomy" id="7222"/>
    <lineage>
        <taxon>Eukaryota</taxon>
        <taxon>Metazoa</taxon>
        <taxon>Ecdysozoa</taxon>
        <taxon>Arthropoda</taxon>
        <taxon>Hexapoda</taxon>
        <taxon>Insecta</taxon>
        <taxon>Pterygota</taxon>
        <taxon>Neoptera</taxon>
        <taxon>Endopterygota</taxon>
        <taxon>Diptera</taxon>
        <taxon>Brachycera</taxon>
        <taxon>Muscomorpha</taxon>
        <taxon>Ephydroidea</taxon>
        <taxon>Drosophilidae</taxon>
        <taxon>Drosophila</taxon>
        <taxon>Hawaiian Drosophila</taxon>
    </lineage>
</organism>
<dbReference type="OrthoDB" id="7727171at2759"/>
<dbReference type="InParanoid" id="B4IY85"/>
<dbReference type="PANTHER" id="PTHR20898:SF0">
    <property type="entry name" value="DAEDALUS ON 3-RELATED"/>
    <property type="match status" value="1"/>
</dbReference>
<evidence type="ECO:0000313" key="3">
    <source>
        <dbReference type="Proteomes" id="UP000001070"/>
    </source>
</evidence>
<dbReference type="OMA" id="RKRYPFV"/>
<reference evidence="2 3" key="1">
    <citation type="journal article" date="2007" name="Nature">
        <title>Evolution of genes and genomes on the Drosophila phylogeny.</title>
        <authorList>
            <consortium name="Drosophila 12 Genomes Consortium"/>
            <person name="Clark A.G."/>
            <person name="Eisen M.B."/>
            <person name="Smith D.R."/>
            <person name="Bergman C.M."/>
            <person name="Oliver B."/>
            <person name="Markow T.A."/>
            <person name="Kaufman T.C."/>
            <person name="Kellis M."/>
            <person name="Gelbart W."/>
            <person name="Iyer V.N."/>
            <person name="Pollard D.A."/>
            <person name="Sackton T.B."/>
            <person name="Larracuente A.M."/>
            <person name="Singh N.D."/>
            <person name="Abad J.P."/>
            <person name="Abt D.N."/>
            <person name="Adryan B."/>
            <person name="Aguade M."/>
            <person name="Akashi H."/>
            <person name="Anderson W.W."/>
            <person name="Aquadro C.F."/>
            <person name="Ardell D.H."/>
            <person name="Arguello R."/>
            <person name="Artieri C.G."/>
            <person name="Barbash D.A."/>
            <person name="Barker D."/>
            <person name="Barsanti P."/>
            <person name="Batterham P."/>
            <person name="Batzoglou S."/>
            <person name="Begun D."/>
            <person name="Bhutkar A."/>
            <person name="Blanco E."/>
            <person name="Bosak S.A."/>
            <person name="Bradley R.K."/>
            <person name="Brand A.D."/>
            <person name="Brent M.R."/>
            <person name="Brooks A.N."/>
            <person name="Brown R.H."/>
            <person name="Butlin R.K."/>
            <person name="Caggese C."/>
            <person name="Calvi B.R."/>
            <person name="Bernardo de Carvalho A."/>
            <person name="Caspi A."/>
            <person name="Castrezana S."/>
            <person name="Celniker S.E."/>
            <person name="Chang J.L."/>
            <person name="Chapple C."/>
            <person name="Chatterji S."/>
            <person name="Chinwalla A."/>
            <person name="Civetta A."/>
            <person name="Clifton S.W."/>
            <person name="Comeron J.M."/>
            <person name="Costello J.C."/>
            <person name="Coyne J.A."/>
            <person name="Daub J."/>
            <person name="David R.G."/>
            <person name="Delcher A.L."/>
            <person name="Delehaunty K."/>
            <person name="Do C.B."/>
            <person name="Ebling H."/>
            <person name="Edwards K."/>
            <person name="Eickbush T."/>
            <person name="Evans J.D."/>
            <person name="Filipski A."/>
            <person name="Findeiss S."/>
            <person name="Freyhult E."/>
            <person name="Fulton L."/>
            <person name="Fulton R."/>
            <person name="Garcia A.C."/>
            <person name="Gardiner A."/>
            <person name="Garfield D.A."/>
            <person name="Garvin B.E."/>
            <person name="Gibson G."/>
            <person name="Gilbert D."/>
            <person name="Gnerre S."/>
            <person name="Godfrey J."/>
            <person name="Good R."/>
            <person name="Gotea V."/>
            <person name="Gravely B."/>
            <person name="Greenberg A.J."/>
            <person name="Griffiths-Jones S."/>
            <person name="Gross S."/>
            <person name="Guigo R."/>
            <person name="Gustafson E.A."/>
            <person name="Haerty W."/>
            <person name="Hahn M.W."/>
            <person name="Halligan D.L."/>
            <person name="Halpern A.L."/>
            <person name="Halter G.M."/>
            <person name="Han M.V."/>
            <person name="Heger A."/>
            <person name="Hillier L."/>
            <person name="Hinrichs A.S."/>
            <person name="Holmes I."/>
            <person name="Hoskins R.A."/>
            <person name="Hubisz M.J."/>
            <person name="Hultmark D."/>
            <person name="Huntley M.A."/>
            <person name="Jaffe D.B."/>
            <person name="Jagadeeshan S."/>
            <person name="Jeck W.R."/>
            <person name="Johnson J."/>
            <person name="Jones C.D."/>
            <person name="Jordan W.C."/>
            <person name="Karpen G.H."/>
            <person name="Kataoka E."/>
            <person name="Keightley P.D."/>
            <person name="Kheradpour P."/>
            <person name="Kirkness E.F."/>
            <person name="Koerich L.B."/>
            <person name="Kristiansen K."/>
            <person name="Kudrna D."/>
            <person name="Kulathinal R.J."/>
            <person name="Kumar S."/>
            <person name="Kwok R."/>
            <person name="Lander E."/>
            <person name="Langley C.H."/>
            <person name="Lapoint R."/>
            <person name="Lazzaro B.P."/>
            <person name="Lee S.J."/>
            <person name="Levesque L."/>
            <person name="Li R."/>
            <person name="Lin C.F."/>
            <person name="Lin M.F."/>
            <person name="Lindblad-Toh K."/>
            <person name="Llopart A."/>
            <person name="Long M."/>
            <person name="Low L."/>
            <person name="Lozovsky E."/>
            <person name="Lu J."/>
            <person name="Luo M."/>
            <person name="Machado C.A."/>
            <person name="Makalowski W."/>
            <person name="Marzo M."/>
            <person name="Matsuda M."/>
            <person name="Matzkin L."/>
            <person name="McAllister B."/>
            <person name="McBride C.S."/>
            <person name="McKernan B."/>
            <person name="McKernan K."/>
            <person name="Mendez-Lago M."/>
            <person name="Minx P."/>
            <person name="Mollenhauer M.U."/>
            <person name="Montooth K."/>
            <person name="Mount S.M."/>
            <person name="Mu X."/>
            <person name="Myers E."/>
            <person name="Negre B."/>
            <person name="Newfeld S."/>
            <person name="Nielsen R."/>
            <person name="Noor M.A."/>
            <person name="O'Grady P."/>
            <person name="Pachter L."/>
            <person name="Papaceit M."/>
            <person name="Parisi M.J."/>
            <person name="Parisi M."/>
            <person name="Parts L."/>
            <person name="Pedersen J.S."/>
            <person name="Pesole G."/>
            <person name="Phillippy A.M."/>
            <person name="Ponting C.P."/>
            <person name="Pop M."/>
            <person name="Porcelli D."/>
            <person name="Powell J.R."/>
            <person name="Prohaska S."/>
            <person name="Pruitt K."/>
            <person name="Puig M."/>
            <person name="Quesneville H."/>
            <person name="Ram K.R."/>
            <person name="Rand D."/>
            <person name="Rasmussen M.D."/>
            <person name="Reed L.K."/>
            <person name="Reenan R."/>
            <person name="Reily A."/>
            <person name="Remington K.A."/>
            <person name="Rieger T.T."/>
            <person name="Ritchie M.G."/>
            <person name="Robin C."/>
            <person name="Rogers Y.H."/>
            <person name="Rohde C."/>
            <person name="Rozas J."/>
            <person name="Rubenfield M.J."/>
            <person name="Ruiz A."/>
            <person name="Russo S."/>
            <person name="Salzberg S.L."/>
            <person name="Sanchez-Gracia A."/>
            <person name="Saranga D.J."/>
            <person name="Sato H."/>
            <person name="Schaeffer S.W."/>
            <person name="Schatz M.C."/>
            <person name="Schlenke T."/>
            <person name="Schwartz R."/>
            <person name="Segarra C."/>
            <person name="Singh R.S."/>
            <person name="Sirot L."/>
            <person name="Sirota M."/>
            <person name="Sisneros N.B."/>
            <person name="Smith C.D."/>
            <person name="Smith T.F."/>
            <person name="Spieth J."/>
            <person name="Stage D.E."/>
            <person name="Stark A."/>
            <person name="Stephan W."/>
            <person name="Strausberg R.L."/>
            <person name="Strempel S."/>
            <person name="Sturgill D."/>
            <person name="Sutton G."/>
            <person name="Sutton G.G."/>
            <person name="Tao W."/>
            <person name="Teichmann S."/>
            <person name="Tobari Y.N."/>
            <person name="Tomimura Y."/>
            <person name="Tsolas J.M."/>
            <person name="Valente V.L."/>
            <person name="Venter E."/>
            <person name="Venter J.C."/>
            <person name="Vicario S."/>
            <person name="Vieira F.G."/>
            <person name="Vilella A.J."/>
            <person name="Villasante A."/>
            <person name="Walenz B."/>
            <person name="Wang J."/>
            <person name="Wasserman M."/>
            <person name="Watts T."/>
            <person name="Wilson D."/>
            <person name="Wilson R.K."/>
            <person name="Wing R.A."/>
            <person name="Wolfner M.F."/>
            <person name="Wong A."/>
            <person name="Wong G.K."/>
            <person name="Wu C.I."/>
            <person name="Wu G."/>
            <person name="Yamamoto D."/>
            <person name="Yang H.P."/>
            <person name="Yang S.P."/>
            <person name="Yorke J.A."/>
            <person name="Yoshida K."/>
            <person name="Zdobnov E."/>
            <person name="Zhang P."/>
            <person name="Zhang Y."/>
            <person name="Zimin A.V."/>
            <person name="Baldwin J."/>
            <person name="Abdouelleil A."/>
            <person name="Abdulkadir J."/>
            <person name="Abebe A."/>
            <person name="Abera B."/>
            <person name="Abreu J."/>
            <person name="Acer S.C."/>
            <person name="Aftuck L."/>
            <person name="Alexander A."/>
            <person name="An P."/>
            <person name="Anderson E."/>
            <person name="Anderson S."/>
            <person name="Arachi H."/>
            <person name="Azer M."/>
            <person name="Bachantsang P."/>
            <person name="Barry A."/>
            <person name="Bayul T."/>
            <person name="Berlin A."/>
            <person name="Bessette D."/>
            <person name="Bloom T."/>
            <person name="Blye J."/>
            <person name="Boguslavskiy L."/>
            <person name="Bonnet C."/>
            <person name="Boukhgalter B."/>
            <person name="Bourzgui I."/>
            <person name="Brown A."/>
            <person name="Cahill P."/>
            <person name="Channer S."/>
            <person name="Cheshatsang Y."/>
            <person name="Chuda L."/>
            <person name="Citroen M."/>
            <person name="Collymore A."/>
            <person name="Cooke P."/>
            <person name="Costello M."/>
            <person name="D'Aco K."/>
            <person name="Daza R."/>
            <person name="De Haan G."/>
            <person name="DeGray S."/>
            <person name="DeMaso C."/>
            <person name="Dhargay N."/>
            <person name="Dooley K."/>
            <person name="Dooley E."/>
            <person name="Doricent M."/>
            <person name="Dorje P."/>
            <person name="Dorjee K."/>
            <person name="Dupes A."/>
            <person name="Elong R."/>
            <person name="Falk J."/>
            <person name="Farina A."/>
            <person name="Faro S."/>
            <person name="Ferguson D."/>
            <person name="Fisher S."/>
            <person name="Foley C.D."/>
            <person name="Franke A."/>
            <person name="Friedrich D."/>
            <person name="Gadbois L."/>
            <person name="Gearin G."/>
            <person name="Gearin C.R."/>
            <person name="Giannoukos G."/>
            <person name="Goode T."/>
            <person name="Graham J."/>
            <person name="Grandbois E."/>
            <person name="Grewal S."/>
            <person name="Gyaltsen K."/>
            <person name="Hafez N."/>
            <person name="Hagos B."/>
            <person name="Hall J."/>
            <person name="Henson C."/>
            <person name="Hollinger A."/>
            <person name="Honan T."/>
            <person name="Huard M.D."/>
            <person name="Hughes L."/>
            <person name="Hurhula B."/>
            <person name="Husby M.E."/>
            <person name="Kamat A."/>
            <person name="Kanga B."/>
            <person name="Kashin S."/>
            <person name="Khazanovich D."/>
            <person name="Kisner P."/>
            <person name="Lance K."/>
            <person name="Lara M."/>
            <person name="Lee W."/>
            <person name="Lennon N."/>
            <person name="Letendre F."/>
            <person name="LeVine R."/>
            <person name="Lipovsky A."/>
            <person name="Liu X."/>
            <person name="Liu J."/>
            <person name="Liu S."/>
            <person name="Lokyitsang T."/>
            <person name="Lokyitsang Y."/>
            <person name="Lubonja R."/>
            <person name="Lui A."/>
            <person name="MacDonald P."/>
            <person name="Magnisalis V."/>
            <person name="Maru K."/>
            <person name="Matthews C."/>
            <person name="McCusker W."/>
            <person name="McDonough S."/>
            <person name="Mehta T."/>
            <person name="Meldrim J."/>
            <person name="Meneus L."/>
            <person name="Mihai O."/>
            <person name="Mihalev A."/>
            <person name="Mihova T."/>
            <person name="Mittelman R."/>
            <person name="Mlenga V."/>
            <person name="Montmayeur A."/>
            <person name="Mulrain L."/>
            <person name="Navidi A."/>
            <person name="Naylor J."/>
            <person name="Negash T."/>
            <person name="Nguyen T."/>
            <person name="Nguyen N."/>
            <person name="Nicol R."/>
            <person name="Norbu C."/>
            <person name="Norbu N."/>
            <person name="Novod N."/>
            <person name="O'Neill B."/>
            <person name="Osman S."/>
            <person name="Markiewicz E."/>
            <person name="Oyono O.L."/>
            <person name="Patti C."/>
            <person name="Phunkhang P."/>
            <person name="Pierre F."/>
            <person name="Priest M."/>
            <person name="Raghuraman S."/>
            <person name="Rege F."/>
            <person name="Reyes R."/>
            <person name="Rise C."/>
            <person name="Rogov P."/>
            <person name="Ross K."/>
            <person name="Ryan E."/>
            <person name="Settipalli S."/>
            <person name="Shea T."/>
            <person name="Sherpa N."/>
            <person name="Shi L."/>
            <person name="Shih D."/>
            <person name="Sparrow T."/>
            <person name="Spaulding J."/>
            <person name="Stalker J."/>
            <person name="Stange-Thomann N."/>
            <person name="Stavropoulos S."/>
            <person name="Stone C."/>
            <person name="Strader C."/>
            <person name="Tesfaye S."/>
            <person name="Thomson T."/>
            <person name="Thoulutsang Y."/>
            <person name="Thoulutsang D."/>
            <person name="Topham K."/>
            <person name="Topping I."/>
            <person name="Tsamla T."/>
            <person name="Vassiliev H."/>
            <person name="Vo A."/>
            <person name="Wangchuk T."/>
            <person name="Wangdi T."/>
            <person name="Weiand M."/>
            <person name="Wilkinson J."/>
            <person name="Wilson A."/>
            <person name="Yadav S."/>
            <person name="Young G."/>
            <person name="Yu Q."/>
            <person name="Zembek L."/>
            <person name="Zhong D."/>
            <person name="Zimmer A."/>
            <person name="Zwirko Z."/>
            <person name="Jaffe D.B."/>
            <person name="Alvarez P."/>
            <person name="Brockman W."/>
            <person name="Butler J."/>
            <person name="Chin C."/>
            <person name="Gnerre S."/>
            <person name="Grabherr M."/>
            <person name="Kleber M."/>
            <person name="Mauceli E."/>
            <person name="MacCallum I."/>
        </authorList>
    </citation>
    <scope>NUCLEOTIDE SEQUENCE [LARGE SCALE GENOMIC DNA]</scope>
    <source>
        <strain evidence="3">Tucson 15287-2541.00</strain>
    </source>
</reference>
<dbReference type="SMART" id="SM00697">
    <property type="entry name" value="DM8"/>
    <property type="match status" value="1"/>
</dbReference>
<dbReference type="EMBL" id="CH916366">
    <property type="protein sequence ID" value="EDV96535.1"/>
    <property type="molecule type" value="Genomic_DNA"/>
</dbReference>
<feature type="signal peptide" evidence="1">
    <location>
        <begin position="1"/>
        <end position="16"/>
    </location>
</feature>
<dbReference type="Pfam" id="PF06477">
    <property type="entry name" value="DUF1091"/>
    <property type="match status" value="1"/>
</dbReference>
<dbReference type="PANTHER" id="PTHR20898">
    <property type="entry name" value="DAEDALUS ON 3-RELATED-RELATED"/>
    <property type="match status" value="1"/>
</dbReference>
<dbReference type="InterPro" id="IPR010512">
    <property type="entry name" value="DUF1091"/>
</dbReference>
<keyword evidence="1" id="KW-0732">Signal</keyword>
<name>B4IY85_DROGR</name>
<gene>
    <name evidence="2" type="primary">Dgri\GH16303</name>
    <name evidence="2" type="ORF">Dgri_GH16303</name>
</gene>
<dbReference type="HOGENOM" id="CLU_116900_0_0_1"/>
<sequence length="174" mass="20311">MWFILIILFLATGGLSIPRTRYNNLECEMFDPSFGTFNECKLKVLGRDIVGLNVFATMNKLPILNVKVNLSLWRKYSGYRSFMFNTTFDFCKFMAKSDKKLSFQKVFIDMIAAFSNVNHTCPFEHDIIVRNLVLKNDYFKYFPLPTGQYKLQIMVSVDKRWVANLNVHAFIADD</sequence>
<dbReference type="eggNOG" id="ENOG502T8EN">
    <property type="taxonomic scope" value="Eukaryota"/>
</dbReference>
<dbReference type="PhylomeDB" id="B4IY85"/>
<accession>B4IY85</accession>
<keyword evidence="3" id="KW-1185">Reference proteome</keyword>
<dbReference type="Proteomes" id="UP000001070">
    <property type="component" value="Unassembled WGS sequence"/>
</dbReference>
<evidence type="ECO:0000313" key="2">
    <source>
        <dbReference type="EMBL" id="EDV96535.1"/>
    </source>
</evidence>
<feature type="chain" id="PRO_5002810999" evidence="1">
    <location>
        <begin position="17"/>
        <end position="174"/>
    </location>
</feature>
<evidence type="ECO:0000256" key="1">
    <source>
        <dbReference type="SAM" id="SignalP"/>
    </source>
</evidence>
<dbReference type="AlphaFoldDB" id="B4IY85"/>
<proteinExistence type="predicted"/>